<dbReference type="Proteomes" id="UP000215902">
    <property type="component" value="Unassembled WGS sequence"/>
</dbReference>
<dbReference type="EMBL" id="NIVC01002916">
    <property type="protein sequence ID" value="PAA54402.1"/>
    <property type="molecule type" value="Genomic_DNA"/>
</dbReference>
<evidence type="ECO:0000313" key="3">
    <source>
        <dbReference type="Proteomes" id="UP000215902"/>
    </source>
</evidence>
<organism evidence="2 3">
    <name type="scientific">Macrostomum lignano</name>
    <dbReference type="NCBI Taxonomy" id="282301"/>
    <lineage>
        <taxon>Eukaryota</taxon>
        <taxon>Metazoa</taxon>
        <taxon>Spiralia</taxon>
        <taxon>Lophotrochozoa</taxon>
        <taxon>Platyhelminthes</taxon>
        <taxon>Rhabditophora</taxon>
        <taxon>Macrostomorpha</taxon>
        <taxon>Macrostomida</taxon>
        <taxon>Macrostomidae</taxon>
        <taxon>Macrostomum</taxon>
    </lineage>
</organism>
<gene>
    <name evidence="2" type="ORF">BOX15_Mlig014676g1</name>
    <name evidence="1" type="ORF">BOX15_Mlig022150g1</name>
</gene>
<dbReference type="AlphaFoldDB" id="A0A267FW85"/>
<evidence type="ECO:0000313" key="2">
    <source>
        <dbReference type="EMBL" id="PAA77269.1"/>
    </source>
</evidence>
<name>A0A267FW85_9PLAT</name>
<sequence>MTSHNKAALSVQISYSAGMELEDYVWYLRREILRAFDATDVQVTTRCLPIGREFANIGLSMLINGLSAVSVPAHNGKLLENESLPPPQVIVDTVQLWLIRHVTCDC</sequence>
<accession>A0A267FW85</accession>
<dbReference type="EMBL" id="NIVC01000755">
    <property type="protein sequence ID" value="PAA77269.1"/>
    <property type="molecule type" value="Genomic_DNA"/>
</dbReference>
<keyword evidence="3" id="KW-1185">Reference proteome</keyword>
<reference evidence="2 3" key="1">
    <citation type="submission" date="2017-06" db="EMBL/GenBank/DDBJ databases">
        <title>A platform for efficient transgenesis in Macrostomum lignano, a flatworm model organism for stem cell research.</title>
        <authorList>
            <person name="Berezikov E."/>
        </authorList>
    </citation>
    <scope>NUCLEOTIDE SEQUENCE [LARGE SCALE GENOMIC DNA]</scope>
    <source>
        <strain evidence="2">DV1</strain>
        <tissue evidence="2">Whole organism</tissue>
    </source>
</reference>
<protein>
    <submittedName>
        <fullName evidence="2">Uncharacterized protein</fullName>
    </submittedName>
</protein>
<comment type="caution">
    <text evidence="2">The sequence shown here is derived from an EMBL/GenBank/DDBJ whole genome shotgun (WGS) entry which is preliminary data.</text>
</comment>
<evidence type="ECO:0000313" key="1">
    <source>
        <dbReference type="EMBL" id="PAA54402.1"/>
    </source>
</evidence>
<proteinExistence type="predicted"/>